<keyword evidence="3" id="KW-1185">Reference proteome</keyword>
<dbReference type="InterPro" id="IPR029044">
    <property type="entry name" value="Nucleotide-diphossugar_trans"/>
</dbReference>
<evidence type="ECO:0000313" key="2">
    <source>
        <dbReference type="EMBL" id="TDC68380.1"/>
    </source>
</evidence>
<dbReference type="EMBL" id="SMKI01000378">
    <property type="protein sequence ID" value="TDC68380.1"/>
    <property type="molecule type" value="Genomic_DNA"/>
</dbReference>
<gene>
    <name evidence="2" type="ORF">E1283_27450</name>
</gene>
<evidence type="ECO:0000259" key="1">
    <source>
        <dbReference type="Pfam" id="PF00535"/>
    </source>
</evidence>
<dbReference type="RefSeq" id="WP_132820856.1">
    <property type="nucleotide sequence ID" value="NZ_SMKI01000378.1"/>
</dbReference>
<dbReference type="Pfam" id="PF00535">
    <property type="entry name" value="Glycos_transf_2"/>
    <property type="match status" value="1"/>
</dbReference>
<feature type="domain" description="Glycosyltransferase 2-like" evidence="1">
    <location>
        <begin position="5"/>
        <end position="135"/>
    </location>
</feature>
<dbReference type="OrthoDB" id="3226099at2"/>
<dbReference type="Gene3D" id="3.90.550.10">
    <property type="entry name" value="Spore Coat Polysaccharide Biosynthesis Protein SpsA, Chain A"/>
    <property type="match status" value="1"/>
</dbReference>
<comment type="caution">
    <text evidence="2">The sequence shown here is derived from an EMBL/GenBank/DDBJ whole genome shotgun (WGS) entry which is preliminary data.</text>
</comment>
<keyword evidence="2" id="KW-0808">Transferase</keyword>
<evidence type="ECO:0000313" key="3">
    <source>
        <dbReference type="Proteomes" id="UP000295345"/>
    </source>
</evidence>
<dbReference type="PANTHER" id="PTHR22916:SF3">
    <property type="entry name" value="UDP-GLCNAC:BETAGAL BETA-1,3-N-ACETYLGLUCOSAMINYLTRANSFERASE-LIKE PROTEIN 1"/>
    <property type="match status" value="1"/>
</dbReference>
<sequence>MTKLSVIVACYNMQEFLPDTLQALARNVGDDREFILVNDHSKDATGEILDRAAARIPGVRVIHHETNRGISRVRNTGIDAARGRWLTFLDGDDWYAPGYLTQLIGAVESFDCDFVRTDHVQVTGTSRTLERAPAPRRNTLLDPRDGILPTQRKSMVDYPNVWSMVCRRNVFDDLGVRFEPNLRTCEDRVFTWQLHLRARSYVSIGLHGLFYRRGISNSLTQVGDERQLDFIPAHDLILEEVLAHPDADRFLPKIVRTYCAMIAFHISKADRHQGDVARRLRQMSAEALRRMPQELLDRTLDEMGPERGRVLRRLLGRTTTRKVAAA</sequence>
<dbReference type="GO" id="GO:0016758">
    <property type="term" value="F:hexosyltransferase activity"/>
    <property type="evidence" value="ECO:0007669"/>
    <property type="project" value="UniProtKB-ARBA"/>
</dbReference>
<accession>A0A4R4SVZ6</accession>
<dbReference type="PANTHER" id="PTHR22916">
    <property type="entry name" value="GLYCOSYLTRANSFERASE"/>
    <property type="match status" value="1"/>
</dbReference>
<dbReference type="CDD" id="cd00761">
    <property type="entry name" value="Glyco_tranf_GTA_type"/>
    <property type="match status" value="1"/>
</dbReference>
<proteinExistence type="predicted"/>
<dbReference type="AlphaFoldDB" id="A0A4R4SVZ6"/>
<reference evidence="2 3" key="1">
    <citation type="submission" date="2019-03" db="EMBL/GenBank/DDBJ databases">
        <title>Draft genome sequences of novel Actinobacteria.</title>
        <authorList>
            <person name="Sahin N."/>
            <person name="Ay H."/>
            <person name="Saygin H."/>
        </authorList>
    </citation>
    <scope>NUCLEOTIDE SEQUENCE [LARGE SCALE GENOMIC DNA]</scope>
    <source>
        <strain evidence="2 3">DSM 41900</strain>
    </source>
</reference>
<dbReference type="SUPFAM" id="SSF53448">
    <property type="entry name" value="Nucleotide-diphospho-sugar transferases"/>
    <property type="match status" value="1"/>
</dbReference>
<name>A0A4R4SVZ6_9ACTN</name>
<dbReference type="Proteomes" id="UP000295345">
    <property type="component" value="Unassembled WGS sequence"/>
</dbReference>
<dbReference type="InterPro" id="IPR001173">
    <property type="entry name" value="Glyco_trans_2-like"/>
</dbReference>
<organism evidence="2 3">
    <name type="scientific">Streptomyces hainanensis</name>
    <dbReference type="NCBI Taxonomy" id="402648"/>
    <lineage>
        <taxon>Bacteria</taxon>
        <taxon>Bacillati</taxon>
        <taxon>Actinomycetota</taxon>
        <taxon>Actinomycetes</taxon>
        <taxon>Kitasatosporales</taxon>
        <taxon>Streptomycetaceae</taxon>
        <taxon>Streptomyces</taxon>
    </lineage>
</organism>
<protein>
    <submittedName>
        <fullName evidence="2">Glycosyltransferase family 2 protein</fullName>
    </submittedName>
</protein>